<dbReference type="AlphaFoldDB" id="A0A4U9W0Z3"/>
<organism evidence="1">
    <name type="scientific">Serratia fonticola</name>
    <dbReference type="NCBI Taxonomy" id="47917"/>
    <lineage>
        <taxon>Bacteria</taxon>
        <taxon>Pseudomonadati</taxon>
        <taxon>Pseudomonadota</taxon>
        <taxon>Gammaproteobacteria</taxon>
        <taxon>Enterobacterales</taxon>
        <taxon>Yersiniaceae</taxon>
        <taxon>Serratia</taxon>
    </lineage>
</organism>
<gene>
    <name evidence="1" type="ORF">NCTC12965_06005</name>
</gene>
<dbReference type="EMBL" id="CABEEZ010000122">
    <property type="protein sequence ID" value="VTR50574.1"/>
    <property type="molecule type" value="Genomic_DNA"/>
</dbReference>
<accession>A0A4U9W0Z3</accession>
<reference evidence="1" key="1">
    <citation type="submission" date="2019-05" db="EMBL/GenBank/DDBJ databases">
        <authorList>
            <consortium name="Pathogen Informatics"/>
        </authorList>
    </citation>
    <scope>NUCLEOTIDE SEQUENCE [LARGE SCALE GENOMIC DNA]</scope>
    <source>
        <strain evidence="1">NCTC12965</strain>
    </source>
</reference>
<proteinExistence type="predicted"/>
<protein>
    <submittedName>
        <fullName evidence="1">Uncharacterized protein</fullName>
    </submittedName>
</protein>
<sequence length="39" mass="4283">MLARSSHTQQAIEKTEFEELIASLTKTLPTSGGAGYRCR</sequence>
<evidence type="ECO:0000313" key="1">
    <source>
        <dbReference type="EMBL" id="VTR50574.1"/>
    </source>
</evidence>
<name>A0A4U9W0Z3_SERFO</name>